<feature type="domain" description="Mce/MlaD" evidence="3">
    <location>
        <begin position="31"/>
        <end position="104"/>
    </location>
</feature>
<feature type="domain" description="Mammalian cell entry C-terminal" evidence="4">
    <location>
        <begin position="110"/>
        <end position="299"/>
    </location>
</feature>
<keyword evidence="6" id="KW-1185">Reference proteome</keyword>
<dbReference type="PANTHER" id="PTHR33371:SF4">
    <property type="entry name" value="INTERMEMBRANE PHOSPHOLIPID TRANSPORT SYSTEM BINDING PROTEIN MLAD"/>
    <property type="match status" value="1"/>
</dbReference>
<evidence type="ECO:0000256" key="1">
    <source>
        <dbReference type="SAM" id="MobiDB-lite"/>
    </source>
</evidence>
<feature type="signal peptide" evidence="2">
    <location>
        <begin position="1"/>
        <end position="23"/>
    </location>
</feature>
<dbReference type="InterPro" id="IPR005693">
    <property type="entry name" value="Mce"/>
</dbReference>
<evidence type="ECO:0000313" key="5">
    <source>
        <dbReference type="EMBL" id="MFI6496200.1"/>
    </source>
</evidence>
<dbReference type="NCBIfam" id="TIGR00996">
    <property type="entry name" value="Mtu_fam_mce"/>
    <property type="match status" value="1"/>
</dbReference>
<name>A0ABW7YJX0_9ACTN</name>
<evidence type="ECO:0000259" key="4">
    <source>
        <dbReference type="Pfam" id="PF11887"/>
    </source>
</evidence>
<protein>
    <submittedName>
        <fullName evidence="5">MCE family protein</fullName>
    </submittedName>
</protein>
<feature type="region of interest" description="Disordered" evidence="1">
    <location>
        <begin position="329"/>
        <end position="391"/>
    </location>
</feature>
<proteinExistence type="predicted"/>
<dbReference type="InterPro" id="IPR003399">
    <property type="entry name" value="Mce/MlaD"/>
</dbReference>
<sequence>MTAHRGRITALLGALVLALTGAAAPEQAPARQITAFFHSAVAVYPGSDVRVLGVKVGEITSVTPEGTQVRALLTLDDGVDVPAAAKAVVVAPALVAERYIQLTPAYTGGPRLEPGAVLPADRTAVPMELDKLYETLSEFAQALGPDGANKEGSLSRVLDVGAANLKGNGRDINTLVAEFGKASKTLSDSSGDLFATVRNLADFTRMLRANDDQVRLAEQQLADVAGFLAADRDELGGALHELAVALGEVKTFVSENRTLLATNVDKLAAITQTLVDQRRSLAEALDNLPLAATNVVNAYDEETRTIMGRGDLLELMFGPAARALDPAQVVDPEPTPADGSTPEPSPSKTARPTPGVAPSPTPSLTATGSTARPSQKPSPSPAAEIPGQEER</sequence>
<dbReference type="Pfam" id="PF11887">
    <property type="entry name" value="Mce4_CUP1"/>
    <property type="match status" value="1"/>
</dbReference>
<gene>
    <name evidence="5" type="ORF">ACIBG2_02395</name>
</gene>
<evidence type="ECO:0000313" key="6">
    <source>
        <dbReference type="Proteomes" id="UP001612741"/>
    </source>
</evidence>
<accession>A0ABW7YJX0</accession>
<dbReference type="EMBL" id="JBITGY010000001">
    <property type="protein sequence ID" value="MFI6496200.1"/>
    <property type="molecule type" value="Genomic_DNA"/>
</dbReference>
<feature type="chain" id="PRO_5045734494" evidence="2">
    <location>
        <begin position="24"/>
        <end position="391"/>
    </location>
</feature>
<dbReference type="Pfam" id="PF02470">
    <property type="entry name" value="MlaD"/>
    <property type="match status" value="1"/>
</dbReference>
<dbReference type="InterPro" id="IPR052336">
    <property type="entry name" value="MlaD_Phospholipid_Transporter"/>
</dbReference>
<dbReference type="Proteomes" id="UP001612741">
    <property type="component" value="Unassembled WGS sequence"/>
</dbReference>
<comment type="caution">
    <text evidence="5">The sequence shown here is derived from an EMBL/GenBank/DDBJ whole genome shotgun (WGS) entry which is preliminary data.</text>
</comment>
<dbReference type="RefSeq" id="WP_397078177.1">
    <property type="nucleotide sequence ID" value="NZ_JBITGY010000001.1"/>
</dbReference>
<evidence type="ECO:0000256" key="2">
    <source>
        <dbReference type="SAM" id="SignalP"/>
    </source>
</evidence>
<reference evidence="5 6" key="1">
    <citation type="submission" date="2024-10" db="EMBL/GenBank/DDBJ databases">
        <title>The Natural Products Discovery Center: Release of the First 8490 Sequenced Strains for Exploring Actinobacteria Biosynthetic Diversity.</title>
        <authorList>
            <person name="Kalkreuter E."/>
            <person name="Kautsar S.A."/>
            <person name="Yang D."/>
            <person name="Bader C.D."/>
            <person name="Teijaro C.N."/>
            <person name="Fluegel L."/>
            <person name="Davis C.M."/>
            <person name="Simpson J.R."/>
            <person name="Lauterbach L."/>
            <person name="Steele A.D."/>
            <person name="Gui C."/>
            <person name="Meng S."/>
            <person name="Li G."/>
            <person name="Viehrig K."/>
            <person name="Ye F."/>
            <person name="Su P."/>
            <person name="Kiefer A.F."/>
            <person name="Nichols A."/>
            <person name="Cepeda A.J."/>
            <person name="Yan W."/>
            <person name="Fan B."/>
            <person name="Jiang Y."/>
            <person name="Adhikari A."/>
            <person name="Zheng C.-J."/>
            <person name="Schuster L."/>
            <person name="Cowan T.M."/>
            <person name="Smanski M.J."/>
            <person name="Chevrette M.G."/>
            <person name="De Carvalho L.P.S."/>
            <person name="Shen B."/>
        </authorList>
    </citation>
    <scope>NUCLEOTIDE SEQUENCE [LARGE SCALE GENOMIC DNA]</scope>
    <source>
        <strain evidence="5 6">NPDC050545</strain>
    </source>
</reference>
<dbReference type="PANTHER" id="PTHR33371">
    <property type="entry name" value="INTERMEMBRANE PHOSPHOLIPID TRANSPORT SYSTEM BINDING PROTEIN MLAD-RELATED"/>
    <property type="match status" value="1"/>
</dbReference>
<organism evidence="5 6">
    <name type="scientific">Nonomuraea typhae</name>
    <dbReference type="NCBI Taxonomy" id="2603600"/>
    <lineage>
        <taxon>Bacteria</taxon>
        <taxon>Bacillati</taxon>
        <taxon>Actinomycetota</taxon>
        <taxon>Actinomycetes</taxon>
        <taxon>Streptosporangiales</taxon>
        <taxon>Streptosporangiaceae</taxon>
        <taxon>Nonomuraea</taxon>
    </lineage>
</organism>
<dbReference type="InterPro" id="IPR024516">
    <property type="entry name" value="Mce_C"/>
</dbReference>
<evidence type="ECO:0000259" key="3">
    <source>
        <dbReference type="Pfam" id="PF02470"/>
    </source>
</evidence>
<feature type="compositionally biased region" description="Polar residues" evidence="1">
    <location>
        <begin position="362"/>
        <end position="377"/>
    </location>
</feature>
<keyword evidence="2" id="KW-0732">Signal</keyword>